<protein>
    <submittedName>
        <fullName evidence="1">Uncharacterized protein</fullName>
    </submittedName>
</protein>
<proteinExistence type="predicted"/>
<comment type="caution">
    <text evidence="1">The sequence shown here is derived from an EMBL/GenBank/DDBJ whole genome shotgun (WGS) entry which is preliminary data.</text>
</comment>
<keyword evidence="2" id="KW-1185">Reference proteome</keyword>
<gene>
    <name evidence="1" type="ORF">GCM10009654_24650</name>
</gene>
<accession>A0ABN1USW4</accession>
<reference evidence="1 2" key="1">
    <citation type="journal article" date="2019" name="Int. J. Syst. Evol. Microbiol.">
        <title>The Global Catalogue of Microorganisms (GCM) 10K type strain sequencing project: providing services to taxonomists for standard genome sequencing and annotation.</title>
        <authorList>
            <consortium name="The Broad Institute Genomics Platform"/>
            <consortium name="The Broad Institute Genome Sequencing Center for Infectious Disease"/>
            <person name="Wu L."/>
            <person name="Ma J."/>
        </authorList>
    </citation>
    <scope>NUCLEOTIDE SEQUENCE [LARGE SCALE GENOMIC DNA]</scope>
    <source>
        <strain evidence="1 2">JCM 12696</strain>
    </source>
</reference>
<name>A0ABN1USW4_9ACTN</name>
<dbReference type="EMBL" id="BAAAKV010000018">
    <property type="protein sequence ID" value="GAA1166785.1"/>
    <property type="molecule type" value="Genomic_DNA"/>
</dbReference>
<evidence type="ECO:0000313" key="1">
    <source>
        <dbReference type="EMBL" id="GAA1166785.1"/>
    </source>
</evidence>
<evidence type="ECO:0000313" key="2">
    <source>
        <dbReference type="Proteomes" id="UP001501371"/>
    </source>
</evidence>
<sequence length="178" mass="18207">MLPRRACALTFALLLVKLERVEAAGGEGDAAFGGPRLGGQRGQPACAGPLKGAADGGGACIKVEVLPVQAQKFALAEPGVESKCEQGGQSVVLGGGEESAGFVGGEGFEASGPWGAGADVAGDVARDFLFADGVLQGGQWDTRVAVERYRRDLTMFDDFDGGGGGGQTMDDLWNSLDW</sequence>
<organism evidence="1 2">
    <name type="scientific">Streptomyces hebeiensis</name>
    <dbReference type="NCBI Taxonomy" id="229486"/>
    <lineage>
        <taxon>Bacteria</taxon>
        <taxon>Bacillati</taxon>
        <taxon>Actinomycetota</taxon>
        <taxon>Actinomycetes</taxon>
        <taxon>Kitasatosporales</taxon>
        <taxon>Streptomycetaceae</taxon>
        <taxon>Streptomyces</taxon>
    </lineage>
</organism>
<dbReference type="Proteomes" id="UP001501371">
    <property type="component" value="Unassembled WGS sequence"/>
</dbReference>